<keyword evidence="4 8" id="KW-1133">Transmembrane helix</keyword>
<evidence type="ECO:0000256" key="4">
    <source>
        <dbReference type="ARBA" id="ARBA00022989"/>
    </source>
</evidence>
<reference evidence="9" key="1">
    <citation type="submission" date="2025-08" db="UniProtKB">
        <authorList>
            <consortium name="Ensembl"/>
        </authorList>
    </citation>
    <scope>IDENTIFICATION</scope>
</reference>
<organism evidence="9 10">
    <name type="scientific">Eptatretus burgeri</name>
    <name type="common">Inshore hagfish</name>
    <dbReference type="NCBI Taxonomy" id="7764"/>
    <lineage>
        <taxon>Eukaryota</taxon>
        <taxon>Metazoa</taxon>
        <taxon>Chordata</taxon>
        <taxon>Craniata</taxon>
        <taxon>Vertebrata</taxon>
        <taxon>Cyclostomata</taxon>
        <taxon>Myxini</taxon>
        <taxon>Myxiniformes</taxon>
        <taxon>Myxinidae</taxon>
        <taxon>Eptatretinae</taxon>
        <taxon>Eptatretus</taxon>
    </lineage>
</organism>
<sequence>FSACRERSRGDRRRCRERSVTIQAPEPLLEPGSREEQDDNWAETTTVVTSECSASHDDLSRLEKADGEVSRWGADSRGLRSARRRLATAACITIAVATTLSPIAFVVLPQVVVITVLPTNTGGKNWEFLRSCGGGGDGGLFNMYIYKHFDFQQTVWSEKHVTLFVPAVFVAHEILHHPVYLAICFNFLRCLCSKETPCYPPMCSSATTAMALPFIGNPGGGAEHSQAIMAAAARRRDNSHNDLYYEEAEMERRVRKRRARLVLAAEEAFTHVRSAQPAPPSPGGPMDPREAAQAVFPAVARALQKFLRATRQQGLHSMEGILRHLAFCLGHGLSARAFLEPYLVPGPSMWYGASAGLNGDWLLISSEAPSSALRPGTCFTMRQSGGLSLVVTATGLPVLRLCESPEDPKSRRFVLRLQSETSV</sequence>
<accession>A0A8C4X2F2</accession>
<protein>
    <submittedName>
        <fullName evidence="9">VANGL planar cell polarity protein 2</fullName>
    </submittedName>
</protein>
<name>A0A8C4X2F2_EPTBU</name>
<dbReference type="PANTHER" id="PTHR20886">
    <property type="entry name" value="VANG-LIKE PROTEIN"/>
    <property type="match status" value="1"/>
</dbReference>
<evidence type="ECO:0000256" key="1">
    <source>
        <dbReference type="ARBA" id="ARBA00004651"/>
    </source>
</evidence>
<keyword evidence="5 8" id="KW-0472">Membrane</keyword>
<feature type="region of interest" description="Disordered" evidence="7">
    <location>
        <begin position="1"/>
        <end position="41"/>
    </location>
</feature>
<reference evidence="9" key="2">
    <citation type="submission" date="2025-09" db="UniProtKB">
        <authorList>
            <consortium name="Ensembl"/>
        </authorList>
    </citation>
    <scope>IDENTIFICATION</scope>
</reference>
<feature type="transmembrane region" description="Helical" evidence="8">
    <location>
        <begin position="86"/>
        <end position="108"/>
    </location>
</feature>
<dbReference type="Pfam" id="PF06638">
    <property type="entry name" value="Strabismus"/>
    <property type="match status" value="2"/>
</dbReference>
<comment type="subcellular location">
    <subcellularLocation>
        <location evidence="1">Cell membrane</location>
        <topology evidence="1">Multi-pass membrane protein</topology>
    </subcellularLocation>
</comment>
<evidence type="ECO:0000256" key="6">
    <source>
        <dbReference type="ARBA" id="ARBA00025718"/>
    </source>
</evidence>
<keyword evidence="3 8" id="KW-0812">Transmembrane</keyword>
<evidence type="ECO:0000313" key="9">
    <source>
        <dbReference type="Ensembl" id="ENSEBUP00000027798.1"/>
    </source>
</evidence>
<evidence type="ECO:0000256" key="5">
    <source>
        <dbReference type="ARBA" id="ARBA00023136"/>
    </source>
</evidence>
<dbReference type="Proteomes" id="UP000694388">
    <property type="component" value="Unplaced"/>
</dbReference>
<dbReference type="GO" id="GO:0005886">
    <property type="term" value="C:plasma membrane"/>
    <property type="evidence" value="ECO:0007669"/>
    <property type="project" value="UniProtKB-SubCell"/>
</dbReference>
<keyword evidence="2" id="KW-1003">Cell membrane</keyword>
<evidence type="ECO:0000256" key="8">
    <source>
        <dbReference type="SAM" id="Phobius"/>
    </source>
</evidence>
<evidence type="ECO:0000256" key="2">
    <source>
        <dbReference type="ARBA" id="ARBA00022475"/>
    </source>
</evidence>
<proteinExistence type="inferred from homology"/>
<dbReference type="Ensembl" id="ENSEBUT00000028374.1">
    <property type="protein sequence ID" value="ENSEBUP00000027798.1"/>
    <property type="gene ID" value="ENSEBUG00000017005.1"/>
</dbReference>
<evidence type="ECO:0000313" key="10">
    <source>
        <dbReference type="Proteomes" id="UP000694388"/>
    </source>
</evidence>
<keyword evidence="10" id="KW-1185">Reference proteome</keyword>
<dbReference type="InterPro" id="IPR009539">
    <property type="entry name" value="VANGL"/>
</dbReference>
<comment type="similarity">
    <text evidence="6">Belongs to the Vang family.</text>
</comment>
<evidence type="ECO:0000256" key="7">
    <source>
        <dbReference type="SAM" id="MobiDB-lite"/>
    </source>
</evidence>
<dbReference type="GeneTree" id="ENSGT00390000012496"/>
<evidence type="ECO:0000256" key="3">
    <source>
        <dbReference type="ARBA" id="ARBA00022692"/>
    </source>
</evidence>
<dbReference type="AlphaFoldDB" id="A0A8C4X2F2"/>